<accession>A0A7L4UNM5</accession>
<evidence type="ECO:0000256" key="3">
    <source>
        <dbReference type="ARBA" id="ARBA00006669"/>
    </source>
</evidence>
<dbReference type="GO" id="GO:0034257">
    <property type="term" value="F:nicotinamide riboside transmembrane transporter activity"/>
    <property type="evidence" value="ECO:0007669"/>
    <property type="project" value="InterPro"/>
</dbReference>
<keyword evidence="7 10" id="KW-0812">Transmembrane</keyword>
<dbReference type="InterPro" id="IPR006419">
    <property type="entry name" value="NMN_transpt_PnuC"/>
</dbReference>
<dbReference type="GO" id="GO:0005886">
    <property type="term" value="C:plasma membrane"/>
    <property type="evidence" value="ECO:0007669"/>
    <property type="project" value="UniProtKB-SubCell"/>
</dbReference>
<keyword evidence="8 10" id="KW-1133">Transmembrane helix</keyword>
<dbReference type="Proteomes" id="UP000251835">
    <property type="component" value="Unassembled WGS sequence"/>
</dbReference>
<comment type="subcellular location">
    <subcellularLocation>
        <location evidence="2">Cell membrane</location>
        <topology evidence="2">Multi-pass membrane protein</topology>
    </subcellularLocation>
</comment>
<keyword evidence="5" id="KW-0813">Transport</keyword>
<dbReference type="AlphaFoldDB" id="A0A7L4UNM5"/>
<evidence type="ECO:0000256" key="10">
    <source>
        <dbReference type="SAM" id="Phobius"/>
    </source>
</evidence>
<sequence>MPNYVILEKIIDFLIEPYEGYSNLQIVLELIAALLGIASVIFSARKNILVYPTGIISTAIYVYLLFGWGLYGDTLINAYYFTMSIYGWYMWSKVDENSMTIPVTTMTHKEKFYASFIFLGAIVLVLFIYHFKPYIQSGFNTEVLSQLPEPFYWLREDNISFDIKIQYVDTFTTALFFVGMWLMARKKLENWIFWIVGDLVAIPMYLFRGYGITAFQYFIFLIPAVIGYFAWRKDVVRRKQNGR</sequence>
<evidence type="ECO:0000256" key="1">
    <source>
        <dbReference type="ARBA" id="ARBA00002672"/>
    </source>
</evidence>
<protein>
    <recommendedName>
        <fullName evidence="4">Nicotinamide riboside transporter PnuC</fullName>
    </recommendedName>
</protein>
<evidence type="ECO:0000313" key="11">
    <source>
        <dbReference type="EMBL" id="PVX50698.1"/>
    </source>
</evidence>
<dbReference type="NCBIfam" id="TIGR01528">
    <property type="entry name" value="NMN_trans_PnuC"/>
    <property type="match status" value="1"/>
</dbReference>
<name>A0A7L4UNM5_BALHA</name>
<evidence type="ECO:0000256" key="8">
    <source>
        <dbReference type="ARBA" id="ARBA00022989"/>
    </source>
</evidence>
<reference evidence="11 12" key="1">
    <citation type="submission" date="2018-05" db="EMBL/GenBank/DDBJ databases">
        <title>Genomic Encyclopedia of Type Strains, Phase IV (KMG-IV): sequencing the most valuable type-strain genomes for metagenomic binning, comparative biology and taxonomic classification.</title>
        <authorList>
            <person name="Goeker M."/>
        </authorList>
    </citation>
    <scope>NUCLEOTIDE SEQUENCE [LARGE SCALE GENOMIC DNA]</scope>
    <source>
        <strain evidence="11 12">DSM 28579</strain>
    </source>
</reference>
<comment type="similarity">
    <text evidence="3">Belongs to the nicotinamide ribonucleoside (NR) uptake permease (TC 4.B.1) family.</text>
</comment>
<dbReference type="Pfam" id="PF04973">
    <property type="entry name" value="NMN_transporter"/>
    <property type="match status" value="1"/>
</dbReference>
<dbReference type="EMBL" id="QENZ01000004">
    <property type="protein sequence ID" value="PVX50698.1"/>
    <property type="molecule type" value="Genomic_DNA"/>
</dbReference>
<keyword evidence="12" id="KW-1185">Reference proteome</keyword>
<evidence type="ECO:0000256" key="5">
    <source>
        <dbReference type="ARBA" id="ARBA00022448"/>
    </source>
</evidence>
<evidence type="ECO:0000313" key="12">
    <source>
        <dbReference type="Proteomes" id="UP000251835"/>
    </source>
</evidence>
<dbReference type="PANTHER" id="PTHR36122:SF2">
    <property type="entry name" value="NICOTINAMIDE RIBOSIDE TRANSPORTER PNUC"/>
    <property type="match status" value="1"/>
</dbReference>
<organism evidence="11 12">
    <name type="scientific">Balneicella halophila</name>
    <dbReference type="NCBI Taxonomy" id="1537566"/>
    <lineage>
        <taxon>Bacteria</taxon>
        <taxon>Pseudomonadati</taxon>
        <taxon>Bacteroidota</taxon>
        <taxon>Bacteroidia</taxon>
        <taxon>Bacteroidales</taxon>
        <taxon>Balneicellaceae</taxon>
        <taxon>Balneicella</taxon>
    </lineage>
</organism>
<evidence type="ECO:0000256" key="4">
    <source>
        <dbReference type="ARBA" id="ARBA00017522"/>
    </source>
</evidence>
<feature type="transmembrane region" description="Helical" evidence="10">
    <location>
        <begin position="74"/>
        <end position="91"/>
    </location>
</feature>
<dbReference type="PANTHER" id="PTHR36122">
    <property type="entry name" value="NICOTINAMIDE RIBOSIDE TRANSPORTER PNUC"/>
    <property type="match status" value="1"/>
</dbReference>
<evidence type="ECO:0000256" key="2">
    <source>
        <dbReference type="ARBA" id="ARBA00004651"/>
    </source>
</evidence>
<comment type="caution">
    <text evidence="11">The sequence shown here is derived from an EMBL/GenBank/DDBJ whole genome shotgun (WGS) entry which is preliminary data.</text>
</comment>
<keyword evidence="6" id="KW-1003">Cell membrane</keyword>
<keyword evidence="9 10" id="KW-0472">Membrane</keyword>
<feature type="transmembrane region" description="Helical" evidence="10">
    <location>
        <begin position="49"/>
        <end position="68"/>
    </location>
</feature>
<feature type="transmembrane region" description="Helical" evidence="10">
    <location>
        <begin position="112"/>
        <end position="131"/>
    </location>
</feature>
<feature type="transmembrane region" description="Helical" evidence="10">
    <location>
        <begin position="165"/>
        <end position="184"/>
    </location>
</feature>
<evidence type="ECO:0000256" key="9">
    <source>
        <dbReference type="ARBA" id="ARBA00023136"/>
    </source>
</evidence>
<gene>
    <name evidence="11" type="ORF">C7377_1011</name>
</gene>
<feature type="transmembrane region" description="Helical" evidence="10">
    <location>
        <begin position="191"/>
        <end position="208"/>
    </location>
</feature>
<proteinExistence type="inferred from homology"/>
<feature type="transmembrane region" description="Helical" evidence="10">
    <location>
        <begin position="20"/>
        <end position="42"/>
    </location>
</feature>
<evidence type="ECO:0000256" key="7">
    <source>
        <dbReference type="ARBA" id="ARBA00022692"/>
    </source>
</evidence>
<comment type="function">
    <text evidence="1">Required for nicotinamide riboside transport across the inner membrane.</text>
</comment>
<feature type="transmembrane region" description="Helical" evidence="10">
    <location>
        <begin position="214"/>
        <end position="231"/>
    </location>
</feature>
<evidence type="ECO:0000256" key="6">
    <source>
        <dbReference type="ARBA" id="ARBA00022475"/>
    </source>
</evidence>